<feature type="non-terminal residue" evidence="2">
    <location>
        <position position="340"/>
    </location>
</feature>
<evidence type="ECO:0000256" key="1">
    <source>
        <dbReference type="SAM" id="MobiDB-lite"/>
    </source>
</evidence>
<dbReference type="AlphaFoldDB" id="A0AAD5SYQ1"/>
<feature type="region of interest" description="Disordered" evidence="1">
    <location>
        <begin position="214"/>
        <end position="256"/>
    </location>
</feature>
<reference evidence="2" key="1">
    <citation type="submission" date="2020-05" db="EMBL/GenBank/DDBJ databases">
        <title>Phylogenomic resolution of chytrid fungi.</title>
        <authorList>
            <person name="Stajich J.E."/>
            <person name="Amses K."/>
            <person name="Simmons R."/>
            <person name="Seto K."/>
            <person name="Myers J."/>
            <person name="Bonds A."/>
            <person name="Quandt C.A."/>
            <person name="Barry K."/>
            <person name="Liu P."/>
            <person name="Grigoriev I."/>
            <person name="Longcore J.E."/>
            <person name="James T.Y."/>
        </authorList>
    </citation>
    <scope>NUCLEOTIDE SEQUENCE</scope>
    <source>
        <strain evidence="2">JEL0513</strain>
    </source>
</reference>
<protein>
    <submittedName>
        <fullName evidence="2">Uncharacterized protein</fullName>
    </submittedName>
</protein>
<feature type="region of interest" description="Disordered" evidence="1">
    <location>
        <begin position="124"/>
        <end position="157"/>
    </location>
</feature>
<proteinExistence type="predicted"/>
<evidence type="ECO:0000313" key="3">
    <source>
        <dbReference type="Proteomes" id="UP001211907"/>
    </source>
</evidence>
<dbReference type="EMBL" id="JADGJH010001173">
    <property type="protein sequence ID" value="KAJ3117351.1"/>
    <property type="molecule type" value="Genomic_DNA"/>
</dbReference>
<feature type="compositionally biased region" description="Polar residues" evidence="1">
    <location>
        <begin position="124"/>
        <end position="135"/>
    </location>
</feature>
<evidence type="ECO:0000313" key="2">
    <source>
        <dbReference type="EMBL" id="KAJ3117351.1"/>
    </source>
</evidence>
<feature type="region of interest" description="Disordered" evidence="1">
    <location>
        <begin position="70"/>
        <end position="104"/>
    </location>
</feature>
<gene>
    <name evidence="2" type="ORF">HK100_000842</name>
</gene>
<feature type="compositionally biased region" description="Basic and acidic residues" evidence="1">
    <location>
        <begin position="137"/>
        <end position="146"/>
    </location>
</feature>
<dbReference type="Proteomes" id="UP001211907">
    <property type="component" value="Unassembled WGS sequence"/>
</dbReference>
<sequence length="340" mass="36688">MPNDDSHAINCSDTLKNAGLDESNNLVDKFSAAAPVQETQLNDCFAALEQSISESNNVDFELRNQSASSIAQNLTSSSPKSLAKSALKSTRKTSRSSAEQQQFQQPQAFAVFTGFNDSEASKISTNCSDSISTSRIKPADSVERTLENTQSLSTSRRSMPQIAKVNFENIAPETNIVNAIDTENNIHPLPIKLPGRSLSMRAENPQNYYSIKLKASTTHENDTDNSKEESSKQKKKEFMSSTSLAVKKKVSQQGNTARVQATLRKSMGEGLHDTSNAAAVYQSTPMMKNRVSENYSIGVPSVGEASSATAALAGILNSDQKSNAPVEARISSINNGVEKP</sequence>
<accession>A0AAD5SYQ1</accession>
<feature type="compositionally biased region" description="Polar residues" evidence="1">
    <location>
        <begin position="147"/>
        <end position="157"/>
    </location>
</feature>
<feature type="compositionally biased region" description="Low complexity" evidence="1">
    <location>
        <begin position="74"/>
        <end position="88"/>
    </location>
</feature>
<name>A0AAD5SYQ1_9FUNG</name>
<comment type="caution">
    <text evidence="2">The sequence shown here is derived from an EMBL/GenBank/DDBJ whole genome shotgun (WGS) entry which is preliminary data.</text>
</comment>
<keyword evidence="3" id="KW-1185">Reference proteome</keyword>
<feature type="compositionally biased region" description="Basic and acidic residues" evidence="1">
    <location>
        <begin position="217"/>
        <end position="238"/>
    </location>
</feature>
<organism evidence="2 3">
    <name type="scientific">Physocladia obscura</name>
    <dbReference type="NCBI Taxonomy" id="109957"/>
    <lineage>
        <taxon>Eukaryota</taxon>
        <taxon>Fungi</taxon>
        <taxon>Fungi incertae sedis</taxon>
        <taxon>Chytridiomycota</taxon>
        <taxon>Chytridiomycota incertae sedis</taxon>
        <taxon>Chytridiomycetes</taxon>
        <taxon>Chytridiales</taxon>
        <taxon>Chytriomycetaceae</taxon>
        <taxon>Physocladia</taxon>
    </lineage>
</organism>